<dbReference type="SUPFAM" id="SSF57667">
    <property type="entry name" value="beta-beta-alpha zinc fingers"/>
    <property type="match status" value="5"/>
</dbReference>
<evidence type="ECO:0000256" key="6">
    <source>
        <dbReference type="ARBA" id="ARBA00022833"/>
    </source>
</evidence>
<dbReference type="STRING" id="7070.A0A139WHZ6"/>
<evidence type="ECO:0000259" key="11">
    <source>
        <dbReference type="PROSITE" id="PS50157"/>
    </source>
</evidence>
<dbReference type="Gene3D" id="3.30.160.60">
    <property type="entry name" value="Classic Zinc Finger"/>
    <property type="match status" value="8"/>
</dbReference>
<evidence type="ECO:0000313" key="12">
    <source>
        <dbReference type="EMBL" id="KYB27491.1"/>
    </source>
</evidence>
<dbReference type="FunFam" id="3.30.160.60:FF:000446">
    <property type="entry name" value="Zinc finger protein"/>
    <property type="match status" value="1"/>
</dbReference>
<dbReference type="FunFam" id="3.30.160.60:FF:000634">
    <property type="entry name" value="Zinc finger X-chromosomal protein"/>
    <property type="match status" value="1"/>
</dbReference>
<evidence type="ECO:0000256" key="4">
    <source>
        <dbReference type="ARBA" id="ARBA00022737"/>
    </source>
</evidence>
<keyword evidence="6" id="KW-0862">Zinc</keyword>
<dbReference type="FunFam" id="3.30.160.60:FF:000275">
    <property type="entry name" value="zinc finger protein 90 homolog"/>
    <property type="match status" value="1"/>
</dbReference>
<proteinExistence type="predicted"/>
<feature type="domain" description="C2H2-type" evidence="11">
    <location>
        <begin position="90"/>
        <end position="117"/>
    </location>
</feature>
<dbReference type="OrthoDB" id="6591996at2759"/>
<dbReference type="InterPro" id="IPR036236">
    <property type="entry name" value="Znf_C2H2_sf"/>
</dbReference>
<name>A0A139WHZ6_TRICA</name>
<dbReference type="InParanoid" id="A0A139WHZ6"/>
<dbReference type="AlphaFoldDB" id="A0A139WHZ6"/>
<feature type="domain" description="C2H2-type" evidence="11">
    <location>
        <begin position="204"/>
        <end position="231"/>
    </location>
</feature>
<dbReference type="InterPro" id="IPR013087">
    <property type="entry name" value="Znf_C2H2_type"/>
</dbReference>
<feature type="domain" description="C2H2-type" evidence="11">
    <location>
        <begin position="232"/>
        <end position="259"/>
    </location>
</feature>
<sequence length="502" mass="56400">MAQKSADGGDKVQEVFIKNLFMRCKEERSETPWQMPEMVGYYTEDPLAIAPVPTVDEARLSVKKVVCSPDLPMPEFPSGAAPHPDQTINIQCQICNKMFATKSAFQAHQRTHTRETEDPYRCNICSKTFAVPARLTRHYRTHTGEKPFRCEFCNKRFSVKENLSVHRRIHTKERPYKCDVCSRAFEHSGKLHRHMRIHTGERPHKCDVCSKTFIQSGQLVIHKRTHTGEKPYVCTVCSKGFTCSKQLKVHSRTHTGEKPYSCEICGKSFGYNHVLKLHQVAHYGEKVYKCTICNDTFTSKKSMEAHIKSHSENAPTPPASSTSNESSCSSSTSDKENKDSLPMPQDPLSYDSDIRYLIYPRDSGYMVPQTGVELLAAAATATEREDVVFNIITKNPVMIRQPYFQTPSVQYTPLNAGDAIRKKVEAVLGVGEMPSSEEENILTPPSSNPVSPAASPVSMSSPDRELSLPPRKRSRMILKSLEETIDLSPVRYSSVIQYAGAS</sequence>
<dbReference type="GO" id="GO:0005634">
    <property type="term" value="C:nucleus"/>
    <property type="evidence" value="ECO:0007669"/>
    <property type="project" value="UniProtKB-SubCell"/>
</dbReference>
<dbReference type="Pfam" id="PF13894">
    <property type="entry name" value="zf-C2H2_4"/>
    <property type="match status" value="1"/>
</dbReference>
<gene>
    <name evidence="12" type="primary">AUGUSTUS-3.0.2_12990</name>
    <name evidence="12" type="ORF">TcasGA2_TC012990</name>
</gene>
<keyword evidence="7" id="KW-0238">DNA-binding</keyword>
<feature type="region of interest" description="Disordered" evidence="10">
    <location>
        <begin position="435"/>
        <end position="472"/>
    </location>
</feature>
<comment type="subcellular location">
    <subcellularLocation>
        <location evidence="2">Nucleus</location>
    </subcellularLocation>
</comment>
<dbReference type="Pfam" id="PF00096">
    <property type="entry name" value="zf-C2H2"/>
    <property type="match status" value="6"/>
</dbReference>
<dbReference type="eggNOG" id="KOG1721">
    <property type="taxonomic scope" value="Eukaryota"/>
</dbReference>
<feature type="compositionally biased region" description="Low complexity" evidence="10">
    <location>
        <begin position="319"/>
        <end position="332"/>
    </location>
</feature>
<evidence type="ECO:0000256" key="8">
    <source>
        <dbReference type="ARBA" id="ARBA00023242"/>
    </source>
</evidence>
<dbReference type="FunFam" id="3.30.160.60:FF:000912">
    <property type="entry name" value="Zinc finger protein 660"/>
    <property type="match status" value="2"/>
</dbReference>
<dbReference type="GO" id="GO:0006357">
    <property type="term" value="P:regulation of transcription by RNA polymerase II"/>
    <property type="evidence" value="ECO:0000318"/>
    <property type="project" value="GO_Central"/>
</dbReference>
<dbReference type="GO" id="GO:0003700">
    <property type="term" value="F:DNA-binding transcription factor activity"/>
    <property type="evidence" value="ECO:0000318"/>
    <property type="project" value="GO_Central"/>
</dbReference>
<keyword evidence="13" id="KW-1185">Reference proteome</keyword>
<keyword evidence="4" id="KW-0677">Repeat</keyword>
<evidence type="ECO:0000256" key="3">
    <source>
        <dbReference type="ARBA" id="ARBA00022723"/>
    </source>
</evidence>
<feature type="domain" description="C2H2-type" evidence="11">
    <location>
        <begin position="260"/>
        <end position="287"/>
    </location>
</feature>
<dbReference type="GO" id="GO:0008270">
    <property type="term" value="F:zinc ion binding"/>
    <property type="evidence" value="ECO:0007669"/>
    <property type="project" value="UniProtKB-KW"/>
</dbReference>
<feature type="domain" description="C2H2-type" evidence="11">
    <location>
        <begin position="120"/>
        <end position="147"/>
    </location>
</feature>
<dbReference type="GO" id="GO:0000122">
    <property type="term" value="P:negative regulation of transcription by RNA polymerase II"/>
    <property type="evidence" value="ECO:0007669"/>
    <property type="project" value="UniProtKB-ARBA"/>
</dbReference>
<keyword evidence="8" id="KW-0539">Nucleus</keyword>
<keyword evidence="3" id="KW-0479">Metal-binding</keyword>
<dbReference type="Proteomes" id="UP000007266">
    <property type="component" value="Linkage group 5"/>
</dbReference>
<feature type="domain" description="C2H2-type" evidence="11">
    <location>
        <begin position="148"/>
        <end position="175"/>
    </location>
</feature>
<dbReference type="GO" id="GO:0045595">
    <property type="term" value="P:regulation of cell differentiation"/>
    <property type="evidence" value="ECO:0007669"/>
    <property type="project" value="UniProtKB-ARBA"/>
</dbReference>
<feature type="region of interest" description="Disordered" evidence="10">
    <location>
        <begin position="304"/>
        <end position="348"/>
    </location>
</feature>
<evidence type="ECO:0000256" key="2">
    <source>
        <dbReference type="ARBA" id="ARBA00004123"/>
    </source>
</evidence>
<evidence type="ECO:0000256" key="1">
    <source>
        <dbReference type="ARBA" id="ARBA00003767"/>
    </source>
</evidence>
<dbReference type="PANTHER" id="PTHR14196:SF12">
    <property type="entry name" value="ZINC FINGER PROTEIN 208-LIKE"/>
    <property type="match status" value="1"/>
</dbReference>
<dbReference type="EMBL" id="KQ971343">
    <property type="protein sequence ID" value="KYB27491.1"/>
    <property type="molecule type" value="Genomic_DNA"/>
</dbReference>
<feature type="domain" description="C2H2-type" evidence="11">
    <location>
        <begin position="176"/>
        <end position="203"/>
    </location>
</feature>
<dbReference type="PROSITE" id="PS00028">
    <property type="entry name" value="ZINC_FINGER_C2H2_1"/>
    <property type="match status" value="8"/>
</dbReference>
<evidence type="ECO:0000256" key="9">
    <source>
        <dbReference type="PROSITE-ProRule" id="PRU00042"/>
    </source>
</evidence>
<dbReference type="OMA" id="FMRCKEE"/>
<evidence type="ECO:0000256" key="10">
    <source>
        <dbReference type="SAM" id="MobiDB-lite"/>
    </source>
</evidence>
<dbReference type="FunFam" id="3.30.160.60:FF:000065">
    <property type="entry name" value="B-cell CLL/lymphoma 6, member B"/>
    <property type="match status" value="1"/>
</dbReference>
<evidence type="ECO:0000256" key="7">
    <source>
        <dbReference type="ARBA" id="ARBA00023125"/>
    </source>
</evidence>
<reference evidence="12 13" key="2">
    <citation type="journal article" date="2010" name="Nucleic Acids Res.">
        <title>BeetleBase in 2010: revisions to provide comprehensive genomic information for Tribolium castaneum.</title>
        <authorList>
            <person name="Kim H.S."/>
            <person name="Murphy T."/>
            <person name="Xia J."/>
            <person name="Caragea D."/>
            <person name="Park Y."/>
            <person name="Beeman R.W."/>
            <person name="Lorenzen M.D."/>
            <person name="Butcher S."/>
            <person name="Manak J.R."/>
            <person name="Brown S.J."/>
        </authorList>
    </citation>
    <scope>GENOME REANNOTATION</scope>
    <source>
        <strain evidence="12 13">Georgia GA2</strain>
    </source>
</reference>
<dbReference type="InterPro" id="IPR050717">
    <property type="entry name" value="C2H2-ZF_Transcription_Reg"/>
</dbReference>
<evidence type="ECO:0000256" key="5">
    <source>
        <dbReference type="ARBA" id="ARBA00022771"/>
    </source>
</evidence>
<protein>
    <submittedName>
        <fullName evidence="12">Krueppel homolog 1-like Protein</fullName>
    </submittedName>
</protein>
<keyword evidence="5 9" id="KW-0863">Zinc-finger</keyword>
<reference evidence="12 13" key="1">
    <citation type="journal article" date="2008" name="Nature">
        <title>The genome of the model beetle and pest Tribolium castaneum.</title>
        <authorList>
            <consortium name="Tribolium Genome Sequencing Consortium"/>
            <person name="Richards S."/>
            <person name="Gibbs R.A."/>
            <person name="Weinstock G.M."/>
            <person name="Brown S.J."/>
            <person name="Denell R."/>
            <person name="Beeman R.W."/>
            <person name="Gibbs R."/>
            <person name="Beeman R.W."/>
            <person name="Brown S.J."/>
            <person name="Bucher G."/>
            <person name="Friedrich M."/>
            <person name="Grimmelikhuijzen C.J."/>
            <person name="Klingler M."/>
            <person name="Lorenzen M."/>
            <person name="Richards S."/>
            <person name="Roth S."/>
            <person name="Schroder R."/>
            <person name="Tautz D."/>
            <person name="Zdobnov E.M."/>
            <person name="Muzny D."/>
            <person name="Gibbs R.A."/>
            <person name="Weinstock G.M."/>
            <person name="Attaway T."/>
            <person name="Bell S."/>
            <person name="Buhay C.J."/>
            <person name="Chandrabose M.N."/>
            <person name="Chavez D."/>
            <person name="Clerk-Blankenburg K.P."/>
            <person name="Cree A."/>
            <person name="Dao M."/>
            <person name="Davis C."/>
            <person name="Chacko J."/>
            <person name="Dinh H."/>
            <person name="Dugan-Rocha S."/>
            <person name="Fowler G."/>
            <person name="Garner T.T."/>
            <person name="Garnes J."/>
            <person name="Gnirke A."/>
            <person name="Hawes A."/>
            <person name="Hernandez J."/>
            <person name="Hines S."/>
            <person name="Holder M."/>
            <person name="Hume J."/>
            <person name="Jhangiani S.N."/>
            <person name="Joshi V."/>
            <person name="Khan Z.M."/>
            <person name="Jackson L."/>
            <person name="Kovar C."/>
            <person name="Kowis A."/>
            <person name="Lee S."/>
            <person name="Lewis L.R."/>
            <person name="Margolis J."/>
            <person name="Morgan M."/>
            <person name="Nazareth L.V."/>
            <person name="Nguyen N."/>
            <person name="Okwuonu G."/>
            <person name="Parker D."/>
            <person name="Richards S."/>
            <person name="Ruiz S.J."/>
            <person name="Santibanez J."/>
            <person name="Savard J."/>
            <person name="Scherer S.E."/>
            <person name="Schneider B."/>
            <person name="Sodergren E."/>
            <person name="Tautz D."/>
            <person name="Vattahil S."/>
            <person name="Villasana D."/>
            <person name="White C.S."/>
            <person name="Wright R."/>
            <person name="Park Y."/>
            <person name="Beeman R.W."/>
            <person name="Lord J."/>
            <person name="Oppert B."/>
            <person name="Lorenzen M."/>
            <person name="Brown S."/>
            <person name="Wang L."/>
            <person name="Savard J."/>
            <person name="Tautz D."/>
            <person name="Richards S."/>
            <person name="Weinstock G."/>
            <person name="Gibbs R.A."/>
            <person name="Liu Y."/>
            <person name="Worley K."/>
            <person name="Weinstock G."/>
            <person name="Elsik C.G."/>
            <person name="Reese J.T."/>
            <person name="Elhaik E."/>
            <person name="Landan G."/>
            <person name="Graur D."/>
            <person name="Arensburger P."/>
            <person name="Atkinson P."/>
            <person name="Beeman R.W."/>
            <person name="Beidler J."/>
            <person name="Brown S.J."/>
            <person name="Demuth J.P."/>
            <person name="Drury D.W."/>
            <person name="Du Y.Z."/>
            <person name="Fujiwara H."/>
            <person name="Lorenzen M."/>
            <person name="Maselli V."/>
            <person name="Osanai M."/>
            <person name="Park Y."/>
            <person name="Robertson H.M."/>
            <person name="Tu Z."/>
            <person name="Wang J.J."/>
            <person name="Wang S."/>
            <person name="Richards S."/>
            <person name="Song H."/>
            <person name="Zhang L."/>
            <person name="Sodergren E."/>
            <person name="Werner D."/>
            <person name="Stanke M."/>
            <person name="Morgenstern B."/>
            <person name="Solovyev V."/>
            <person name="Kosarev P."/>
            <person name="Brown G."/>
            <person name="Chen H.C."/>
            <person name="Ermolaeva O."/>
            <person name="Hlavina W."/>
            <person name="Kapustin Y."/>
            <person name="Kiryutin B."/>
            <person name="Kitts P."/>
            <person name="Maglott D."/>
            <person name="Pruitt K."/>
            <person name="Sapojnikov V."/>
            <person name="Souvorov A."/>
            <person name="Mackey A.J."/>
            <person name="Waterhouse R.M."/>
            <person name="Wyder S."/>
            <person name="Zdobnov E.M."/>
            <person name="Zdobnov E.M."/>
            <person name="Wyder S."/>
            <person name="Kriventseva E.V."/>
            <person name="Kadowaki T."/>
            <person name="Bork P."/>
            <person name="Aranda M."/>
            <person name="Bao R."/>
            <person name="Beermann A."/>
            <person name="Berns N."/>
            <person name="Bolognesi R."/>
            <person name="Bonneton F."/>
            <person name="Bopp D."/>
            <person name="Brown S.J."/>
            <person name="Bucher G."/>
            <person name="Butts T."/>
            <person name="Chaumot A."/>
            <person name="Denell R.E."/>
            <person name="Ferrier D.E."/>
            <person name="Friedrich M."/>
            <person name="Gordon C.M."/>
            <person name="Jindra M."/>
            <person name="Klingler M."/>
            <person name="Lan Q."/>
            <person name="Lattorff H.M."/>
            <person name="Laudet V."/>
            <person name="von Levetsow C."/>
            <person name="Liu Z."/>
            <person name="Lutz R."/>
            <person name="Lynch J.A."/>
            <person name="da Fonseca R.N."/>
            <person name="Posnien N."/>
            <person name="Reuter R."/>
            <person name="Roth S."/>
            <person name="Savard J."/>
            <person name="Schinko J.B."/>
            <person name="Schmitt C."/>
            <person name="Schoppmeier M."/>
            <person name="Schroder R."/>
            <person name="Shippy T.D."/>
            <person name="Simonnet F."/>
            <person name="Marques-Souza H."/>
            <person name="Tautz D."/>
            <person name="Tomoyasu Y."/>
            <person name="Trauner J."/>
            <person name="Van der Zee M."/>
            <person name="Vervoort M."/>
            <person name="Wittkopp N."/>
            <person name="Wimmer E.A."/>
            <person name="Yang X."/>
            <person name="Jones A.K."/>
            <person name="Sattelle D.B."/>
            <person name="Ebert P.R."/>
            <person name="Nelson D."/>
            <person name="Scott J.G."/>
            <person name="Beeman R.W."/>
            <person name="Muthukrishnan S."/>
            <person name="Kramer K.J."/>
            <person name="Arakane Y."/>
            <person name="Beeman R.W."/>
            <person name="Zhu Q."/>
            <person name="Hogenkamp D."/>
            <person name="Dixit R."/>
            <person name="Oppert B."/>
            <person name="Jiang H."/>
            <person name="Zou Z."/>
            <person name="Marshall J."/>
            <person name="Elpidina E."/>
            <person name="Vinokurov K."/>
            <person name="Oppert C."/>
            <person name="Zou Z."/>
            <person name="Evans J."/>
            <person name="Lu Z."/>
            <person name="Zhao P."/>
            <person name="Sumathipala N."/>
            <person name="Altincicek B."/>
            <person name="Vilcinskas A."/>
            <person name="Williams M."/>
            <person name="Hultmark D."/>
            <person name="Hetru C."/>
            <person name="Jiang H."/>
            <person name="Grimmelikhuijzen C.J."/>
            <person name="Hauser F."/>
            <person name="Cazzamali G."/>
            <person name="Williamson M."/>
            <person name="Park Y."/>
            <person name="Li B."/>
            <person name="Tanaka Y."/>
            <person name="Predel R."/>
            <person name="Neupert S."/>
            <person name="Schachtner J."/>
            <person name="Verleyen P."/>
            <person name="Raible F."/>
            <person name="Bork P."/>
            <person name="Friedrich M."/>
            <person name="Walden K.K."/>
            <person name="Robertson H.M."/>
            <person name="Angeli S."/>
            <person name="Foret S."/>
            <person name="Bucher G."/>
            <person name="Schuetz S."/>
            <person name="Maleszka R."/>
            <person name="Wimmer E.A."/>
            <person name="Beeman R.W."/>
            <person name="Lorenzen M."/>
            <person name="Tomoyasu Y."/>
            <person name="Miller S.C."/>
            <person name="Grossmann D."/>
            <person name="Bucher G."/>
        </authorList>
    </citation>
    <scope>NUCLEOTIDE SEQUENCE [LARGE SCALE GENOMIC DNA]</scope>
    <source>
        <strain evidence="12 13">Georgia GA2</strain>
    </source>
</reference>
<dbReference type="FunFam" id="3.30.160.60:FF:000624">
    <property type="entry name" value="zinc finger protein 697"/>
    <property type="match status" value="1"/>
</dbReference>
<dbReference type="GO" id="GO:0000978">
    <property type="term" value="F:RNA polymerase II cis-regulatory region sequence-specific DNA binding"/>
    <property type="evidence" value="ECO:0000318"/>
    <property type="project" value="GO_Central"/>
</dbReference>
<feature type="compositionally biased region" description="Low complexity" evidence="10">
    <location>
        <begin position="444"/>
        <end position="461"/>
    </location>
</feature>
<organism evidence="12 13">
    <name type="scientific">Tribolium castaneum</name>
    <name type="common">Red flour beetle</name>
    <dbReference type="NCBI Taxonomy" id="7070"/>
    <lineage>
        <taxon>Eukaryota</taxon>
        <taxon>Metazoa</taxon>
        <taxon>Ecdysozoa</taxon>
        <taxon>Arthropoda</taxon>
        <taxon>Hexapoda</taxon>
        <taxon>Insecta</taxon>
        <taxon>Pterygota</taxon>
        <taxon>Neoptera</taxon>
        <taxon>Endopterygota</taxon>
        <taxon>Coleoptera</taxon>
        <taxon>Polyphaga</taxon>
        <taxon>Cucujiformia</taxon>
        <taxon>Tenebrionidae</taxon>
        <taxon>Tenebrionidae incertae sedis</taxon>
        <taxon>Tribolium</taxon>
    </lineage>
</organism>
<feature type="domain" description="C2H2-type" evidence="11">
    <location>
        <begin position="288"/>
        <end position="315"/>
    </location>
</feature>
<dbReference type="PANTHER" id="PTHR14196">
    <property type="entry name" value="ODD-SKIPPED - RELATED"/>
    <property type="match status" value="1"/>
</dbReference>
<dbReference type="PROSITE" id="PS50157">
    <property type="entry name" value="ZINC_FINGER_C2H2_2"/>
    <property type="match status" value="8"/>
</dbReference>
<dbReference type="SMART" id="SM00355">
    <property type="entry name" value="ZnF_C2H2"/>
    <property type="match status" value="8"/>
</dbReference>
<evidence type="ECO:0000313" key="13">
    <source>
        <dbReference type="Proteomes" id="UP000007266"/>
    </source>
</evidence>
<accession>A0A139WHZ6</accession>
<comment type="function">
    <text evidence="1">May be involved in transcriptional regulation.</text>
</comment>